<reference evidence="1" key="1">
    <citation type="submission" date="2019-02" db="EMBL/GenBank/DDBJ databases">
        <authorList>
            <person name="Pothier F.J."/>
        </authorList>
    </citation>
    <scope>NUCLEOTIDE SEQUENCE</scope>
    <source>
        <strain evidence="1">CI-1B</strain>
    </source>
</reference>
<evidence type="ECO:0000313" key="1">
    <source>
        <dbReference type="EMBL" id="VIO78126.1"/>
    </source>
</evidence>
<gene>
    <name evidence="1" type="ORF">CI1B_72480</name>
</gene>
<keyword evidence="2" id="KW-1185">Reference proteome</keyword>
<dbReference type="AlphaFoldDB" id="A0A508TV77"/>
<organism evidence="1 2">
    <name type="scientific">Bradyrhizobium ivorense</name>
    <dbReference type="NCBI Taxonomy" id="2511166"/>
    <lineage>
        <taxon>Bacteria</taxon>
        <taxon>Pseudomonadati</taxon>
        <taxon>Pseudomonadota</taxon>
        <taxon>Alphaproteobacteria</taxon>
        <taxon>Hyphomicrobiales</taxon>
        <taxon>Nitrobacteraceae</taxon>
        <taxon>Bradyrhizobium</taxon>
    </lineage>
</organism>
<sequence length="31" mass="3617">MRIFLRALCDGFWRGLHGRYGRTPHCGLGNR</sequence>
<dbReference type="EMBL" id="CAADFC020000030">
    <property type="protein sequence ID" value="VIO78126.1"/>
    <property type="molecule type" value="Genomic_DNA"/>
</dbReference>
<comment type="caution">
    <text evidence="1">The sequence shown here is derived from an EMBL/GenBank/DDBJ whole genome shotgun (WGS) entry which is preliminary data.</text>
</comment>
<dbReference type="Proteomes" id="UP000328092">
    <property type="component" value="Unassembled WGS sequence"/>
</dbReference>
<evidence type="ECO:0000313" key="2">
    <source>
        <dbReference type="Proteomes" id="UP000328092"/>
    </source>
</evidence>
<name>A0A508TV77_9BRAD</name>
<protein>
    <submittedName>
        <fullName evidence="1">Uncharacterized protein</fullName>
    </submittedName>
</protein>
<accession>A0A508TV77</accession>
<proteinExistence type="predicted"/>